<evidence type="ECO:0000313" key="2">
    <source>
        <dbReference type="EMBL" id="ASZ75028.1"/>
    </source>
</evidence>
<accession>A0A2D0ZNQ8</accession>
<feature type="region of interest" description="Disordered" evidence="1">
    <location>
        <begin position="70"/>
        <end position="101"/>
    </location>
</feature>
<proteinExistence type="predicted"/>
<keyword evidence="3" id="KW-1185">Reference proteome</keyword>
<evidence type="ECO:0000313" key="3">
    <source>
        <dbReference type="Proteomes" id="UP000231419"/>
    </source>
</evidence>
<reference evidence="3" key="1">
    <citation type="submission" date="2017-08" db="EMBL/GenBank/DDBJ databases">
        <authorList>
            <person name="de Groot N.N."/>
        </authorList>
    </citation>
    <scope>NUCLEOTIDE SEQUENCE [LARGE SCALE GENOMIC DNA]</scope>
</reference>
<protein>
    <submittedName>
        <fullName evidence="2">Uncharacterized protein</fullName>
    </submittedName>
</protein>
<sequence>MVWDDCFSMASKYVCIECRHVGNNKCHKHDDNVTVSWRWRGPKKNNGIAWRRISQGEWLWDRKAVARAEQKKSDKRAKFEQVMKRKKRELSGNHHNDVKNT</sequence>
<gene>
    <name evidence="2" type="ORF">SEA_TRINA_249</name>
</gene>
<organism evidence="2 3">
    <name type="scientific">Rhodococcus phage Trina</name>
    <dbReference type="NCBI Taxonomy" id="2027905"/>
    <lineage>
        <taxon>Viruses</taxon>
        <taxon>Duplodnaviria</taxon>
        <taxon>Heunggongvirae</taxon>
        <taxon>Uroviricota</taxon>
        <taxon>Caudoviricetes</taxon>
        <taxon>Trinavirus</taxon>
        <taxon>Trinavirus trina</taxon>
    </lineage>
</organism>
<dbReference type="EMBL" id="MF668286">
    <property type="protein sequence ID" value="ASZ75028.1"/>
    <property type="molecule type" value="Genomic_DNA"/>
</dbReference>
<dbReference type="Proteomes" id="UP000231419">
    <property type="component" value="Segment"/>
</dbReference>
<name>A0A2D0ZNQ8_9CAUD</name>
<evidence type="ECO:0000256" key="1">
    <source>
        <dbReference type="SAM" id="MobiDB-lite"/>
    </source>
</evidence>